<dbReference type="Pfam" id="PF17277">
    <property type="entry name" value="DUF5342"/>
    <property type="match status" value="1"/>
</dbReference>
<gene>
    <name evidence="1" type="ORF">HNR53_001017</name>
</gene>
<sequence>MFKNFEVNQLFEGQVNERPHFSVNIEGQEYKGMVQDGKVHWYHPHPQQKLGEELLNSIESKVNDLMSNHLES</sequence>
<organism evidence="1 2">
    <name type="scientific">Bacillus benzoevorans</name>
    <dbReference type="NCBI Taxonomy" id="1456"/>
    <lineage>
        <taxon>Bacteria</taxon>
        <taxon>Bacillati</taxon>
        <taxon>Bacillota</taxon>
        <taxon>Bacilli</taxon>
        <taxon>Bacillales</taxon>
        <taxon>Bacillaceae</taxon>
        <taxon>Bacillus</taxon>
    </lineage>
</organism>
<comment type="caution">
    <text evidence="1">The sequence shown here is derived from an EMBL/GenBank/DDBJ whole genome shotgun (WGS) entry which is preliminary data.</text>
</comment>
<keyword evidence="2" id="KW-1185">Reference proteome</keyword>
<reference evidence="1 2" key="1">
    <citation type="submission" date="2020-08" db="EMBL/GenBank/DDBJ databases">
        <title>Genomic Encyclopedia of Type Strains, Phase IV (KMG-IV): sequencing the most valuable type-strain genomes for metagenomic binning, comparative biology and taxonomic classification.</title>
        <authorList>
            <person name="Goeker M."/>
        </authorList>
    </citation>
    <scope>NUCLEOTIDE SEQUENCE [LARGE SCALE GENOMIC DNA]</scope>
    <source>
        <strain evidence="1 2">DSM 5391</strain>
    </source>
</reference>
<protein>
    <submittedName>
        <fullName evidence="1">Uncharacterized protein</fullName>
    </submittedName>
</protein>
<evidence type="ECO:0000313" key="1">
    <source>
        <dbReference type="EMBL" id="MBB6444409.1"/>
    </source>
</evidence>
<dbReference type="AlphaFoldDB" id="A0A7X0HP94"/>
<name>A0A7X0HP94_9BACI</name>
<dbReference type="InterPro" id="IPR017263">
    <property type="entry name" value="UCP037692"/>
</dbReference>
<accession>A0A7X0HP94</accession>
<dbReference type="RefSeq" id="WP_184523430.1">
    <property type="nucleotide sequence ID" value="NZ_JACHGK010000002.1"/>
</dbReference>
<dbReference type="Proteomes" id="UP000531594">
    <property type="component" value="Unassembled WGS sequence"/>
</dbReference>
<dbReference type="EMBL" id="JACHGK010000002">
    <property type="protein sequence ID" value="MBB6444409.1"/>
    <property type="molecule type" value="Genomic_DNA"/>
</dbReference>
<proteinExistence type="predicted"/>
<evidence type="ECO:0000313" key="2">
    <source>
        <dbReference type="Proteomes" id="UP000531594"/>
    </source>
</evidence>